<protein>
    <submittedName>
        <fullName evidence="1">Uncharacterized protein</fullName>
    </submittedName>
</protein>
<proteinExistence type="predicted"/>
<dbReference type="Proteomes" id="UP000266723">
    <property type="component" value="Unassembled WGS sequence"/>
</dbReference>
<evidence type="ECO:0000313" key="1">
    <source>
        <dbReference type="EMBL" id="KAF3568585.1"/>
    </source>
</evidence>
<evidence type="ECO:0000313" key="2">
    <source>
        <dbReference type="Proteomes" id="UP000266723"/>
    </source>
</evidence>
<reference evidence="1 2" key="1">
    <citation type="journal article" date="2020" name="BMC Genomics">
        <title>Intraspecific diversification of the crop wild relative Brassica cretica Lam. using demographic model selection.</title>
        <authorList>
            <person name="Kioukis A."/>
            <person name="Michalopoulou V.A."/>
            <person name="Briers L."/>
            <person name="Pirintsos S."/>
            <person name="Studholme D.J."/>
            <person name="Pavlidis P."/>
            <person name="Sarris P.F."/>
        </authorList>
    </citation>
    <scope>NUCLEOTIDE SEQUENCE [LARGE SCALE GENOMIC DNA]</scope>
    <source>
        <strain evidence="2">cv. PFS-1207/04</strain>
    </source>
</reference>
<comment type="caution">
    <text evidence="1">The sequence shown here is derived from an EMBL/GenBank/DDBJ whole genome shotgun (WGS) entry which is preliminary data.</text>
</comment>
<dbReference type="EMBL" id="QGKV02000759">
    <property type="protein sequence ID" value="KAF3568585.1"/>
    <property type="molecule type" value="Genomic_DNA"/>
</dbReference>
<sequence>MGGEVKEERTRCSDETTDGSANVTVVMSMLHGSGGDVNEITCSGGGSGGGGGRGGGVSVKCGIITNTVYITISKSDGNGGEDASYGDRRSFVIDQVGGRENRQCEKVIKNGVEDGRANTVLTMNDDCYDGAG</sequence>
<gene>
    <name evidence="1" type="ORF">DY000_02012647</name>
</gene>
<keyword evidence="2" id="KW-1185">Reference proteome</keyword>
<name>A0ABQ7DA62_BRACR</name>
<organism evidence="1 2">
    <name type="scientific">Brassica cretica</name>
    <name type="common">Mustard</name>
    <dbReference type="NCBI Taxonomy" id="69181"/>
    <lineage>
        <taxon>Eukaryota</taxon>
        <taxon>Viridiplantae</taxon>
        <taxon>Streptophyta</taxon>
        <taxon>Embryophyta</taxon>
        <taxon>Tracheophyta</taxon>
        <taxon>Spermatophyta</taxon>
        <taxon>Magnoliopsida</taxon>
        <taxon>eudicotyledons</taxon>
        <taxon>Gunneridae</taxon>
        <taxon>Pentapetalae</taxon>
        <taxon>rosids</taxon>
        <taxon>malvids</taxon>
        <taxon>Brassicales</taxon>
        <taxon>Brassicaceae</taxon>
        <taxon>Brassiceae</taxon>
        <taxon>Brassica</taxon>
    </lineage>
</organism>
<accession>A0ABQ7DA62</accession>